<feature type="repeat" description="PPR" evidence="2">
    <location>
        <begin position="292"/>
        <end position="326"/>
    </location>
</feature>
<feature type="repeat" description="PPR" evidence="2">
    <location>
        <begin position="629"/>
        <end position="663"/>
    </location>
</feature>
<dbReference type="InterPro" id="IPR002885">
    <property type="entry name" value="PPR_rpt"/>
</dbReference>
<keyword evidence="1" id="KW-0677">Repeat</keyword>
<dbReference type="NCBIfam" id="TIGR00756">
    <property type="entry name" value="PPR"/>
    <property type="match status" value="6"/>
</dbReference>
<gene>
    <name evidence="3" type="ORF">LIER_14023</name>
</gene>
<name>A0AAV3Q0R3_LITER</name>
<evidence type="ECO:0000313" key="3">
    <source>
        <dbReference type="EMBL" id="GAA0156546.1"/>
    </source>
</evidence>
<dbReference type="InterPro" id="IPR011990">
    <property type="entry name" value="TPR-like_helical_dom_sf"/>
</dbReference>
<dbReference type="Gene3D" id="1.25.40.10">
    <property type="entry name" value="Tetratricopeptide repeat domain"/>
    <property type="match status" value="5"/>
</dbReference>
<feature type="repeat" description="PPR" evidence="2">
    <location>
        <begin position="393"/>
        <end position="427"/>
    </location>
</feature>
<accession>A0AAV3Q0R3</accession>
<feature type="repeat" description="PPR" evidence="2">
    <location>
        <begin position="86"/>
        <end position="120"/>
    </location>
</feature>
<organism evidence="3 4">
    <name type="scientific">Lithospermum erythrorhizon</name>
    <name type="common">Purple gromwell</name>
    <name type="synonym">Lithospermum officinale var. erythrorhizon</name>
    <dbReference type="NCBI Taxonomy" id="34254"/>
    <lineage>
        <taxon>Eukaryota</taxon>
        <taxon>Viridiplantae</taxon>
        <taxon>Streptophyta</taxon>
        <taxon>Embryophyta</taxon>
        <taxon>Tracheophyta</taxon>
        <taxon>Spermatophyta</taxon>
        <taxon>Magnoliopsida</taxon>
        <taxon>eudicotyledons</taxon>
        <taxon>Gunneridae</taxon>
        <taxon>Pentapetalae</taxon>
        <taxon>asterids</taxon>
        <taxon>lamiids</taxon>
        <taxon>Boraginales</taxon>
        <taxon>Boraginaceae</taxon>
        <taxon>Boraginoideae</taxon>
        <taxon>Lithospermeae</taxon>
        <taxon>Lithospermum</taxon>
    </lineage>
</organism>
<evidence type="ECO:0000313" key="4">
    <source>
        <dbReference type="Proteomes" id="UP001454036"/>
    </source>
</evidence>
<dbReference type="PANTHER" id="PTHR47926:SF397">
    <property type="entry name" value="(WILD MALAYSIAN BANANA) HYPOTHETICAL PROTEIN"/>
    <property type="match status" value="1"/>
</dbReference>
<evidence type="ECO:0008006" key="5">
    <source>
        <dbReference type="Google" id="ProtNLM"/>
    </source>
</evidence>
<dbReference type="InterPro" id="IPR046960">
    <property type="entry name" value="PPR_At4g14850-like_plant"/>
</dbReference>
<dbReference type="PANTHER" id="PTHR47926">
    <property type="entry name" value="PENTATRICOPEPTIDE REPEAT-CONTAINING PROTEIN"/>
    <property type="match status" value="1"/>
</dbReference>
<dbReference type="GO" id="GO:0009451">
    <property type="term" value="P:RNA modification"/>
    <property type="evidence" value="ECO:0007669"/>
    <property type="project" value="InterPro"/>
</dbReference>
<dbReference type="FunFam" id="1.25.40.10:FF:000883">
    <property type="entry name" value="Pentatricopeptide repeat-containing protein"/>
    <property type="match status" value="1"/>
</dbReference>
<evidence type="ECO:0000256" key="2">
    <source>
        <dbReference type="PROSITE-ProRule" id="PRU00708"/>
    </source>
</evidence>
<protein>
    <recommendedName>
        <fullName evidence="5">Pentatricopeptide repeat-containing protein</fullName>
    </recommendedName>
</protein>
<keyword evidence="4" id="KW-1185">Reference proteome</keyword>
<dbReference type="Pfam" id="PF20431">
    <property type="entry name" value="E_motif"/>
    <property type="match status" value="1"/>
</dbReference>
<evidence type="ECO:0000256" key="1">
    <source>
        <dbReference type="ARBA" id="ARBA00022737"/>
    </source>
</evidence>
<comment type="caution">
    <text evidence="3">The sequence shown here is derived from an EMBL/GenBank/DDBJ whole genome shotgun (WGS) entry which is preliminary data.</text>
</comment>
<dbReference type="GO" id="GO:0003723">
    <property type="term" value="F:RNA binding"/>
    <property type="evidence" value="ECO:0007669"/>
    <property type="project" value="InterPro"/>
</dbReference>
<dbReference type="PROSITE" id="PS51375">
    <property type="entry name" value="PPR"/>
    <property type="match status" value="6"/>
</dbReference>
<feature type="repeat" description="PPR" evidence="2">
    <location>
        <begin position="594"/>
        <end position="628"/>
    </location>
</feature>
<sequence length="771" mass="85591">MSKITHLLRRFSSSSSNSYLNQQITIFLSTNNNLINQNTLIKSHAYIITSGHFNNLFIATKLISLYASLNQLKTSTKIFNFTTFRDPFLWNSIIKAHFDNLDYYSALKYFELMRFSGFFPSEFTIPMVVSACGEFGVGLIGKIIHGLVLKLGLFELNTAVGSGFIYMYSKCGCMEGACKVLDEMPKRDVVAWTALVIGYVQNGEMWKGLKRLQEMHEVGGDSERPNGRTLEGGFQACGELGALMEGRCLHGLSVKYGSFCSEGVRSSILSMYSKCGAFEEACRSFEEVANKDLMSWTSIIGVYVRMGRVEGCLSMLSEMQAGGVHPDGVVISCVLSGFGNSMKVSEGRVCHGFILRRDYGLDKVVLNGLILMYCRFGRLNLAEKLFGGGHGHSKETWNIMTVGYGRAGSYTKCIGLFREMQYLEIESDSNSLVALITSCSRLKEKKLGRSLHCTIIKNCIVGDISVTNSLIDMYGRGGNLTVVQRMFRIVQKDAVTWSALVASYVRKGLHMEALDLFEKMLSEGVTPNTSTLVTLLSASSHIASLDKGNSVHKYIIENRVEISVSLATALCDMYAKCGQLIKAREIFDSMEEKDDVSWNVMVSGYGMHGNVESAIGVFRQMEEAKVQPNELTFLALLSTCAHAGLVEEGKSLFQKMKDYSLSPTQKHYSCMVDLLGRSGHLHDAEALILSMPIAPDGEVWGALVTACKIHDELRMGIRVANNALKSDPENDGYYVTISDLYSSLGMWDEVERIREIMKQKEVKKRVGWSTV</sequence>
<feature type="repeat" description="PPR" evidence="2">
    <location>
        <begin position="493"/>
        <end position="527"/>
    </location>
</feature>
<dbReference type="AlphaFoldDB" id="A0AAV3Q0R3"/>
<dbReference type="FunFam" id="1.25.40.10:FF:000090">
    <property type="entry name" value="Pentatricopeptide repeat-containing protein, chloroplastic"/>
    <property type="match status" value="1"/>
</dbReference>
<dbReference type="EMBL" id="BAABME010002892">
    <property type="protein sequence ID" value="GAA0156546.1"/>
    <property type="molecule type" value="Genomic_DNA"/>
</dbReference>
<dbReference type="Pfam" id="PF01535">
    <property type="entry name" value="PPR"/>
    <property type="match status" value="8"/>
</dbReference>
<dbReference type="FunFam" id="1.25.40.10:FF:000343">
    <property type="entry name" value="Pentatricopeptide repeat-containing protein At3g58590"/>
    <property type="match status" value="1"/>
</dbReference>
<dbReference type="Proteomes" id="UP001454036">
    <property type="component" value="Unassembled WGS sequence"/>
</dbReference>
<dbReference type="InterPro" id="IPR046848">
    <property type="entry name" value="E_motif"/>
</dbReference>
<reference evidence="3 4" key="1">
    <citation type="submission" date="2024-01" db="EMBL/GenBank/DDBJ databases">
        <title>The complete chloroplast genome sequence of Lithospermum erythrorhizon: insights into the phylogenetic relationship among Boraginaceae species and the maternal lineages of purple gromwells.</title>
        <authorList>
            <person name="Okada T."/>
            <person name="Watanabe K."/>
        </authorList>
    </citation>
    <scope>NUCLEOTIDE SEQUENCE [LARGE SCALE GENOMIC DNA]</scope>
</reference>
<proteinExistence type="predicted"/>
<dbReference type="Pfam" id="PF13041">
    <property type="entry name" value="PPR_2"/>
    <property type="match status" value="2"/>
</dbReference>